<reference evidence="1 2" key="1">
    <citation type="journal article" date="2018" name="MBio">
        <title>Comparative Genomics Reveals the Core Gene Toolbox for the Fungus-Insect Symbiosis.</title>
        <authorList>
            <person name="Wang Y."/>
            <person name="Stata M."/>
            <person name="Wang W."/>
            <person name="Stajich J.E."/>
            <person name="White M.M."/>
            <person name="Moncalvo J.M."/>
        </authorList>
    </citation>
    <scope>NUCLEOTIDE SEQUENCE [LARGE SCALE GENOMIC DNA]</scope>
    <source>
        <strain evidence="1 2">AUS-77-4</strain>
    </source>
</reference>
<name>A0A2T9XWX2_9FUNG</name>
<gene>
    <name evidence="1" type="ORF">BB559_007559</name>
</gene>
<dbReference type="AlphaFoldDB" id="A0A2T9XWX2"/>
<sequence>MVELNLKLNLRYSSVHTGVLVHLCQDQMTVHSFDSFYPEDALVPHSLTPKNESFFYFVHDILMPYFTHEDFIDLAGHGLVLNKDRKNDHS</sequence>
<proteinExistence type="predicted"/>
<organism evidence="1 2">
    <name type="scientific">Furculomyces boomerangus</name>
    <dbReference type="NCBI Taxonomy" id="61424"/>
    <lineage>
        <taxon>Eukaryota</taxon>
        <taxon>Fungi</taxon>
        <taxon>Fungi incertae sedis</taxon>
        <taxon>Zoopagomycota</taxon>
        <taxon>Kickxellomycotina</taxon>
        <taxon>Harpellomycetes</taxon>
        <taxon>Harpellales</taxon>
        <taxon>Harpellaceae</taxon>
        <taxon>Furculomyces</taxon>
    </lineage>
</organism>
<accession>A0A2T9XWX2</accession>
<dbReference type="Proteomes" id="UP000245699">
    <property type="component" value="Unassembled WGS sequence"/>
</dbReference>
<keyword evidence="2" id="KW-1185">Reference proteome</keyword>
<evidence type="ECO:0000313" key="1">
    <source>
        <dbReference type="EMBL" id="PVU84570.1"/>
    </source>
</evidence>
<comment type="caution">
    <text evidence="1">The sequence shown here is derived from an EMBL/GenBank/DDBJ whole genome shotgun (WGS) entry which is preliminary data.</text>
</comment>
<evidence type="ECO:0000313" key="2">
    <source>
        <dbReference type="Proteomes" id="UP000245699"/>
    </source>
</evidence>
<dbReference type="EMBL" id="MBFT01001279">
    <property type="protein sequence ID" value="PVU84570.1"/>
    <property type="molecule type" value="Genomic_DNA"/>
</dbReference>
<protein>
    <submittedName>
        <fullName evidence="1">Uncharacterized protein</fullName>
    </submittedName>
</protein>